<dbReference type="Proteomes" id="UP000033187">
    <property type="component" value="Chromosome 1"/>
</dbReference>
<evidence type="ECO:0000256" key="1">
    <source>
        <dbReference type="SAM" id="MobiDB-lite"/>
    </source>
</evidence>
<feature type="compositionally biased region" description="Basic and acidic residues" evidence="1">
    <location>
        <begin position="1"/>
        <end position="11"/>
    </location>
</feature>
<evidence type="ECO:0000313" key="2">
    <source>
        <dbReference type="EMBL" id="CPR19381.1"/>
    </source>
</evidence>
<organism evidence="2 3">
    <name type="scientific">Candidatus Filomicrobium marinum</name>
    <dbReference type="NCBI Taxonomy" id="1608628"/>
    <lineage>
        <taxon>Bacteria</taxon>
        <taxon>Pseudomonadati</taxon>
        <taxon>Pseudomonadota</taxon>
        <taxon>Alphaproteobacteria</taxon>
        <taxon>Hyphomicrobiales</taxon>
        <taxon>Hyphomicrobiaceae</taxon>
        <taxon>Filomicrobium</taxon>
    </lineage>
</organism>
<dbReference type="KEGG" id="fiy:BN1229_v1_2139"/>
<dbReference type="EMBL" id="LN829119">
    <property type="protein sequence ID" value="CPR19381.1"/>
    <property type="molecule type" value="Genomic_DNA"/>
</dbReference>
<dbReference type="AlphaFoldDB" id="A0A0D6JFL8"/>
<feature type="compositionally biased region" description="Low complexity" evidence="1">
    <location>
        <begin position="44"/>
        <end position="56"/>
    </location>
</feature>
<dbReference type="RefSeq" id="WP_170832383.1">
    <property type="nucleotide sequence ID" value="NZ_LN829118.1"/>
</dbReference>
<evidence type="ECO:0000313" key="3">
    <source>
        <dbReference type="Proteomes" id="UP000033187"/>
    </source>
</evidence>
<proteinExistence type="predicted"/>
<feature type="region of interest" description="Disordered" evidence="1">
    <location>
        <begin position="1"/>
        <end position="56"/>
    </location>
</feature>
<gene>
    <name evidence="2" type="ORF">YBN1229_v1_2139</name>
</gene>
<protein>
    <submittedName>
        <fullName evidence="2">Uncharacterized protein</fullName>
    </submittedName>
</protein>
<accession>A0A0D6JFL8</accession>
<keyword evidence="3" id="KW-1185">Reference proteome</keyword>
<dbReference type="KEGG" id="fil:BN1229_v1_2139"/>
<name>A0A0D6JFL8_9HYPH</name>
<reference evidence="3" key="1">
    <citation type="submission" date="2015-02" db="EMBL/GenBank/DDBJ databases">
        <authorList>
            <person name="Chooi Y.-H."/>
        </authorList>
    </citation>
    <scope>NUCLEOTIDE SEQUENCE [LARGE SCALE GENOMIC DNA]</scope>
    <source>
        <strain evidence="3">strain Y</strain>
    </source>
</reference>
<feature type="compositionally biased region" description="Basic residues" evidence="1">
    <location>
        <begin position="12"/>
        <end position="25"/>
    </location>
</feature>
<sequence>MSSRSDRNIETRKKKKRRTLARPKQTRVQGNTSGVRARLRKQSLLRAGRGEAAAAQ</sequence>